<keyword evidence="2" id="KW-1133">Transmembrane helix</keyword>
<organism evidence="3 4">
    <name type="scientific">Streptomyces muensis</name>
    <dbReference type="NCBI Taxonomy" id="1077944"/>
    <lineage>
        <taxon>Bacteria</taxon>
        <taxon>Bacillati</taxon>
        <taxon>Actinomycetota</taxon>
        <taxon>Actinomycetes</taxon>
        <taxon>Kitasatosporales</taxon>
        <taxon>Streptomycetaceae</taxon>
        <taxon>Streptomyces</taxon>
    </lineage>
</organism>
<feature type="transmembrane region" description="Helical" evidence="2">
    <location>
        <begin position="21"/>
        <end position="39"/>
    </location>
</feature>
<keyword evidence="2" id="KW-0812">Transmembrane</keyword>
<evidence type="ECO:0000313" key="4">
    <source>
        <dbReference type="Proteomes" id="UP001139384"/>
    </source>
</evidence>
<keyword evidence="2" id="KW-0472">Membrane</keyword>
<gene>
    <name evidence="3" type="ORF">L0P92_10000</name>
</gene>
<feature type="compositionally biased region" description="Polar residues" evidence="1">
    <location>
        <begin position="60"/>
        <end position="74"/>
    </location>
</feature>
<proteinExistence type="predicted"/>
<sequence length="90" mass="8938">MSYVGPDFDPPQPRRSRGRTLTVAVAALVPGALLGWVMYEAVGSPGGDGGGSGNAAVRPSSATPSDTAPTISATNDDKPPGPTPTAESTT</sequence>
<dbReference type="EMBL" id="JAKEIP010000025">
    <property type="protein sequence ID" value="MCF1593899.1"/>
    <property type="molecule type" value="Genomic_DNA"/>
</dbReference>
<protein>
    <submittedName>
        <fullName evidence="3">N-acetylmuramoyl-L-alanine amidase</fullName>
    </submittedName>
</protein>
<feature type="non-terminal residue" evidence="3">
    <location>
        <position position="90"/>
    </location>
</feature>
<evidence type="ECO:0000256" key="2">
    <source>
        <dbReference type="SAM" id="Phobius"/>
    </source>
</evidence>
<feature type="region of interest" description="Disordered" evidence="1">
    <location>
        <begin position="41"/>
        <end position="90"/>
    </location>
</feature>
<dbReference type="Proteomes" id="UP001139384">
    <property type="component" value="Unassembled WGS sequence"/>
</dbReference>
<comment type="caution">
    <text evidence="3">The sequence shown here is derived from an EMBL/GenBank/DDBJ whole genome shotgun (WGS) entry which is preliminary data.</text>
</comment>
<dbReference type="AlphaFoldDB" id="A0A9X1PWJ9"/>
<evidence type="ECO:0000313" key="3">
    <source>
        <dbReference type="EMBL" id="MCF1593899.1"/>
    </source>
</evidence>
<name>A0A9X1PWJ9_STRM4</name>
<evidence type="ECO:0000256" key="1">
    <source>
        <dbReference type="SAM" id="MobiDB-lite"/>
    </source>
</evidence>
<reference evidence="3" key="1">
    <citation type="submission" date="2022-01" db="EMBL/GenBank/DDBJ databases">
        <title>Draft Genome Sequences of Seven Type Strains of the Genus Streptomyces.</title>
        <authorList>
            <person name="Aziz S."/>
            <person name="Coretto E."/>
            <person name="Chronakova A."/>
            <person name="Sproer C."/>
            <person name="Huber K."/>
            <person name="Nouioui I."/>
            <person name="Gross H."/>
        </authorList>
    </citation>
    <scope>NUCLEOTIDE SEQUENCE</scope>
    <source>
        <strain evidence="3">DSM 103493</strain>
    </source>
</reference>
<accession>A0A9X1PWJ9</accession>
<feature type="compositionally biased region" description="Gly residues" evidence="1">
    <location>
        <begin position="44"/>
        <end position="53"/>
    </location>
</feature>
<keyword evidence="4" id="KW-1185">Reference proteome</keyword>